<evidence type="ECO:0000313" key="3">
    <source>
        <dbReference type="Proteomes" id="UP000195913"/>
    </source>
</evidence>
<protein>
    <submittedName>
        <fullName evidence="2">Phosphoribosyl transferase domain protein</fullName>
    </submittedName>
</protein>
<dbReference type="Proteomes" id="UP000195913">
    <property type="component" value="Unassembled WGS sequence"/>
</dbReference>
<evidence type="ECO:0000313" key="2">
    <source>
        <dbReference type="EMBL" id="SJM64875.1"/>
    </source>
</evidence>
<reference evidence="2 3" key="1">
    <citation type="submission" date="2017-02" db="EMBL/GenBank/DDBJ databases">
        <authorList>
            <person name="Peterson S.W."/>
        </authorList>
    </citation>
    <scope>NUCLEOTIDE SEQUENCE [LARGE SCALE GENOMIC DNA]</scope>
    <source>
        <strain evidence="2 3">B Ar 00.02</strain>
    </source>
</reference>
<proteinExistence type="predicted"/>
<dbReference type="InterPro" id="IPR029057">
    <property type="entry name" value="PRTase-like"/>
</dbReference>
<gene>
    <name evidence="2" type="ORF">FM101_08865</name>
</gene>
<accession>A0A1R4G9W1</accession>
<feature type="domain" description="Phosphoribosyltransferase" evidence="1">
    <location>
        <begin position="19"/>
        <end position="177"/>
    </location>
</feature>
<name>A0A1R4G9W1_9MICC</name>
<keyword evidence="3" id="KW-1185">Reference proteome</keyword>
<dbReference type="GO" id="GO:0016740">
    <property type="term" value="F:transferase activity"/>
    <property type="evidence" value="ECO:0007669"/>
    <property type="project" value="UniProtKB-KW"/>
</dbReference>
<dbReference type="SUPFAM" id="SSF53271">
    <property type="entry name" value="PRTase-like"/>
    <property type="match status" value="1"/>
</dbReference>
<organism evidence="2 3">
    <name type="scientific">Arthrobacter rhombi</name>
    <dbReference type="NCBI Taxonomy" id="71253"/>
    <lineage>
        <taxon>Bacteria</taxon>
        <taxon>Bacillati</taxon>
        <taxon>Actinomycetota</taxon>
        <taxon>Actinomycetes</taxon>
        <taxon>Micrococcales</taxon>
        <taxon>Micrococcaceae</taxon>
        <taxon>Arthrobacter</taxon>
    </lineage>
</organism>
<dbReference type="Pfam" id="PF00156">
    <property type="entry name" value="Pribosyltran"/>
    <property type="match status" value="1"/>
</dbReference>
<sequence length="223" mass="23952">MGLFRSDARPFSDRDYAGRHLASHLDTYRDQSDSVVVLGLARGGVPIAAAVARILDAPFDALVVRKLGVPGQKELAFGALAAHGPDQAEVLMNEVLATLPPETRSKAALDEVRDRESRELRRRQLSYLRRRGIDVGEQDVILCDDGLATGASMLAAIKVIRQGNPNRVIVASPVGPPEVCAQLAAVADELVCPLQPEEFGAVGEFYANFAQVSDEDVLRLLGG</sequence>
<dbReference type="AlphaFoldDB" id="A0A1R4G9W1"/>
<dbReference type="RefSeq" id="WP_086998448.1">
    <property type="nucleotide sequence ID" value="NZ_FUHW01000032.1"/>
</dbReference>
<dbReference type="InterPro" id="IPR000836">
    <property type="entry name" value="PRTase_dom"/>
</dbReference>
<keyword evidence="2" id="KW-0808">Transferase</keyword>
<evidence type="ECO:0000259" key="1">
    <source>
        <dbReference type="Pfam" id="PF00156"/>
    </source>
</evidence>
<dbReference type="Gene3D" id="3.30.1310.20">
    <property type="entry name" value="PRTase-like"/>
    <property type="match status" value="1"/>
</dbReference>
<dbReference type="EMBL" id="FUHW01000032">
    <property type="protein sequence ID" value="SJM64875.1"/>
    <property type="molecule type" value="Genomic_DNA"/>
</dbReference>
<dbReference type="Gene3D" id="3.40.50.2020">
    <property type="match status" value="1"/>
</dbReference>
<dbReference type="CDD" id="cd06223">
    <property type="entry name" value="PRTases_typeI"/>
    <property type="match status" value="1"/>
</dbReference>